<proteinExistence type="predicted"/>
<dbReference type="InterPro" id="IPR003646">
    <property type="entry name" value="SH3-like_bac-type"/>
</dbReference>
<organism evidence="3 4">
    <name type="scientific">Desulfobotulus pelophilus</name>
    <dbReference type="NCBI Taxonomy" id="2823377"/>
    <lineage>
        <taxon>Bacteria</taxon>
        <taxon>Pseudomonadati</taxon>
        <taxon>Thermodesulfobacteriota</taxon>
        <taxon>Desulfobacteria</taxon>
        <taxon>Desulfobacterales</taxon>
        <taxon>Desulfobacteraceae</taxon>
        <taxon>Desulfobotulus</taxon>
    </lineage>
</organism>
<dbReference type="Pfam" id="PF08239">
    <property type="entry name" value="SH3_3"/>
    <property type="match status" value="1"/>
</dbReference>
<dbReference type="RefSeq" id="WP_265424182.1">
    <property type="nucleotide sequence ID" value="NZ_JAPFPW010000004.1"/>
</dbReference>
<feature type="domain" description="SH3b" evidence="2">
    <location>
        <begin position="32"/>
        <end position="81"/>
    </location>
</feature>
<evidence type="ECO:0000313" key="3">
    <source>
        <dbReference type="EMBL" id="MCW7753311.1"/>
    </source>
</evidence>
<evidence type="ECO:0000313" key="4">
    <source>
        <dbReference type="Proteomes" id="UP001209681"/>
    </source>
</evidence>
<dbReference type="Gene3D" id="2.30.30.40">
    <property type="entry name" value="SH3 Domains"/>
    <property type="match status" value="1"/>
</dbReference>
<dbReference type="EMBL" id="JAPFPW010000004">
    <property type="protein sequence ID" value="MCW7753311.1"/>
    <property type="molecule type" value="Genomic_DNA"/>
</dbReference>
<protein>
    <submittedName>
        <fullName evidence="3">SH3 domain-containing protein</fullName>
    </submittedName>
</protein>
<keyword evidence="4" id="KW-1185">Reference proteome</keyword>
<accession>A0ABT3N783</accession>
<gene>
    <name evidence="3" type="ORF">OOT00_04840</name>
</gene>
<comment type="caution">
    <text evidence="3">The sequence shown here is derived from an EMBL/GenBank/DDBJ whole genome shotgun (WGS) entry which is preliminary data.</text>
</comment>
<evidence type="ECO:0000259" key="2">
    <source>
        <dbReference type="Pfam" id="PF08239"/>
    </source>
</evidence>
<evidence type="ECO:0000256" key="1">
    <source>
        <dbReference type="SAM" id="SignalP"/>
    </source>
</evidence>
<feature type="chain" id="PRO_5046192415" evidence="1">
    <location>
        <begin position="22"/>
        <end position="159"/>
    </location>
</feature>
<name>A0ABT3N783_9BACT</name>
<keyword evidence="1" id="KW-0732">Signal</keyword>
<dbReference type="Proteomes" id="UP001209681">
    <property type="component" value="Unassembled WGS sequence"/>
</dbReference>
<sequence>MRISPLIILACLLLALSGVSAAGLQVQVRSTPLREMPSFLAGSIRDIPYGQTVEELSRQGDWRRVQVTGTRTIGWVHASALTERKIELAAGQALSGQVSADELALAGKGFSPEVEAAFRAENQELNYTWINRMETFRTDPKESLDFLSQGGIYPPGGAR</sequence>
<feature type="signal peptide" evidence="1">
    <location>
        <begin position="1"/>
        <end position="21"/>
    </location>
</feature>
<reference evidence="3 4" key="1">
    <citation type="submission" date="2022-11" db="EMBL/GenBank/DDBJ databases">
        <title>Desulfobotulus tamanensis H1 sp. nov. - anaerobic, alkaliphilic, sulphate reducing bacterium isolated from terrestrial mud volcano.</title>
        <authorList>
            <person name="Frolova A."/>
            <person name="Merkel A.Y."/>
            <person name="Slobodkin A.I."/>
        </authorList>
    </citation>
    <scope>NUCLEOTIDE SEQUENCE [LARGE SCALE GENOMIC DNA]</scope>
    <source>
        <strain evidence="3 4">H1</strain>
    </source>
</reference>